<evidence type="ECO:0000256" key="6">
    <source>
        <dbReference type="ARBA" id="ARBA00024536"/>
    </source>
</evidence>
<keyword evidence="5 7" id="KW-0627">Porphyrin biosynthesis</keyword>
<evidence type="ECO:0000256" key="4">
    <source>
        <dbReference type="ARBA" id="ARBA00023239"/>
    </source>
</evidence>
<dbReference type="Proteomes" id="UP001482520">
    <property type="component" value="Unassembled WGS sequence"/>
</dbReference>
<keyword evidence="4 7" id="KW-0456">Lyase</keyword>
<evidence type="ECO:0000256" key="3">
    <source>
        <dbReference type="ARBA" id="ARBA00023133"/>
    </source>
</evidence>
<dbReference type="NCBIfam" id="NF000689">
    <property type="entry name" value="PRK00035.2-1"/>
    <property type="match status" value="1"/>
</dbReference>
<dbReference type="EC" id="4.99.1.9" evidence="7"/>
<feature type="binding site" evidence="7">
    <location>
        <position position="66"/>
    </location>
    <ligand>
        <name>Fe-coproporphyrin III</name>
        <dbReference type="ChEBI" id="CHEBI:68438"/>
    </ligand>
</feature>
<dbReference type="EMBL" id="JBEGDP010000003">
    <property type="protein sequence ID" value="MEQ7846631.1"/>
    <property type="molecule type" value="Genomic_DNA"/>
</dbReference>
<gene>
    <name evidence="7" type="primary">cpfC</name>
    <name evidence="9" type="ORF">V6R90_05015</name>
</gene>
<comment type="catalytic activity">
    <reaction evidence="6">
        <text>Fe-coproporphyrin III + 2 H(+) = coproporphyrin III + Fe(2+)</text>
        <dbReference type="Rhea" id="RHEA:49572"/>
        <dbReference type="ChEBI" id="CHEBI:15378"/>
        <dbReference type="ChEBI" id="CHEBI:29033"/>
        <dbReference type="ChEBI" id="CHEBI:68438"/>
        <dbReference type="ChEBI" id="CHEBI:131725"/>
        <dbReference type="EC" id="4.99.1.9"/>
    </reaction>
    <physiologicalReaction direction="right-to-left" evidence="6">
        <dbReference type="Rhea" id="RHEA:49574"/>
    </physiologicalReaction>
</comment>
<dbReference type="InterPro" id="IPR033644">
    <property type="entry name" value="Ferrochelatase_C"/>
</dbReference>
<keyword evidence="7" id="KW-0963">Cytoplasm</keyword>
<dbReference type="HAMAP" id="MF_00323">
    <property type="entry name" value="Ferrochelatase"/>
    <property type="match status" value="1"/>
</dbReference>
<comment type="pathway">
    <text evidence="1 7">Porphyrin-containing compound metabolism; protoheme biosynthesis.</text>
</comment>
<evidence type="ECO:0000256" key="8">
    <source>
        <dbReference type="RuleBase" id="RU004185"/>
    </source>
</evidence>
<name>A0ABV1NVV2_9ACTN</name>
<comment type="function">
    <text evidence="7">Involved in coproporphyrin-dependent heme b biosynthesis. Catalyzes the insertion of ferrous iron into coproporphyrin III to form Fe-coproporphyrin III.</text>
</comment>
<dbReference type="PANTHER" id="PTHR11108:SF1">
    <property type="entry name" value="FERROCHELATASE, MITOCHONDRIAL"/>
    <property type="match status" value="1"/>
</dbReference>
<keyword evidence="10" id="KW-1185">Reference proteome</keyword>
<evidence type="ECO:0000313" key="10">
    <source>
        <dbReference type="Proteomes" id="UP001482520"/>
    </source>
</evidence>
<evidence type="ECO:0000313" key="9">
    <source>
        <dbReference type="EMBL" id="MEQ7846631.1"/>
    </source>
</evidence>
<comment type="caution">
    <text evidence="7">Lacks conserved residue(s) required for the propagation of feature annotation.</text>
</comment>
<dbReference type="RefSeq" id="WP_349803967.1">
    <property type="nucleotide sequence ID" value="NZ_JBEGDP010000003.1"/>
</dbReference>
<feature type="binding site" evidence="7">
    <location>
        <position position="287"/>
    </location>
    <ligand>
        <name>Fe(2+)</name>
        <dbReference type="ChEBI" id="CHEBI:29033"/>
    </ligand>
</feature>
<evidence type="ECO:0000256" key="7">
    <source>
        <dbReference type="HAMAP-Rule" id="MF_00323"/>
    </source>
</evidence>
<proteinExistence type="inferred from homology"/>
<comment type="caution">
    <text evidence="9">The sequence shown here is derived from an EMBL/GenBank/DDBJ whole genome shotgun (WGS) entry which is preliminary data.</text>
</comment>
<keyword evidence="2 7" id="KW-0408">Iron</keyword>
<dbReference type="InterPro" id="IPR033659">
    <property type="entry name" value="Ferrochelatase_N"/>
</dbReference>
<dbReference type="InterPro" id="IPR001015">
    <property type="entry name" value="Ferrochelatase"/>
</dbReference>
<dbReference type="CDD" id="cd00419">
    <property type="entry name" value="Ferrochelatase_C"/>
    <property type="match status" value="1"/>
</dbReference>
<accession>A0ABV1NVV2</accession>
<reference evidence="9 10" key="1">
    <citation type="submission" date="2024-02" db="EMBL/GenBank/DDBJ databases">
        <title>Full genome sequence of Nocardioides kribbensis.</title>
        <authorList>
            <person name="Poletto B.L."/>
            <person name="Silva G."/>
            <person name="Galante D."/>
            <person name="Campos K.R."/>
            <person name="Santos M.B.N."/>
            <person name="Sacchi C.T."/>
        </authorList>
    </citation>
    <scope>NUCLEOTIDE SEQUENCE [LARGE SCALE GENOMIC DNA]</scope>
    <source>
        <strain evidence="9 10">O4R</strain>
    </source>
</reference>
<protein>
    <recommendedName>
        <fullName evidence="7">Coproporphyrin III ferrochelatase</fullName>
        <ecNumber evidence="7">4.99.1.9</ecNumber>
    </recommendedName>
</protein>
<evidence type="ECO:0000256" key="1">
    <source>
        <dbReference type="ARBA" id="ARBA00004744"/>
    </source>
</evidence>
<keyword evidence="3 7" id="KW-0350">Heme biosynthesis</keyword>
<keyword evidence="7" id="KW-0479">Metal-binding</keyword>
<evidence type="ECO:0000256" key="5">
    <source>
        <dbReference type="ARBA" id="ARBA00023244"/>
    </source>
</evidence>
<comment type="similarity">
    <text evidence="7 8">Belongs to the ferrochelatase family.</text>
</comment>
<feature type="binding site" evidence="7">
    <location>
        <position position="194"/>
    </location>
    <ligand>
        <name>Fe(2+)</name>
        <dbReference type="ChEBI" id="CHEBI:29033"/>
    </ligand>
</feature>
<dbReference type="PANTHER" id="PTHR11108">
    <property type="entry name" value="FERROCHELATASE"/>
    <property type="match status" value="1"/>
</dbReference>
<dbReference type="CDD" id="cd03411">
    <property type="entry name" value="Ferrochelatase_N"/>
    <property type="match status" value="1"/>
</dbReference>
<sequence length="391" mass="42292">MSNDPADVLTDVDVTPYDALLLVSFGGPEGPDDVVPFLENVTRGRGIPRERLEEVGKHYHLFGGRSPINDQNRDLLTALRADLAEAGIDLPVYWGNRNWDPYLKDTLARMAADGVTRAACFVTSAYSSWSSCRQYRENLWDAVEGLEGAPRLDKLRHYFNHPGFAEPNVDAVLAALADLPDDVRDGAHLAFVTHSIPLSMNDASGPPEQGGGAYVRQHLDVADVITRRVAEETGRTHPHELVFCSRSGAPHIPWLEPDVNDHLEKLHGDGVPAVVMVPVGFVSDHMEVIYDLDTEAMETAAELGLPARRAATAGTDPRFVAAVRDLLVERATVERGGEVARAAVGSTGPMWDRCPRTCCSNPRAERPALCGSDPVPAYAAATVPGQAVVVA</sequence>
<comment type="subcellular location">
    <subcellularLocation>
        <location evidence="7">Cytoplasm</location>
    </subcellularLocation>
</comment>
<evidence type="ECO:0000256" key="2">
    <source>
        <dbReference type="ARBA" id="ARBA00023004"/>
    </source>
</evidence>
<dbReference type="Gene3D" id="3.40.50.1400">
    <property type="match status" value="2"/>
</dbReference>
<dbReference type="Pfam" id="PF00762">
    <property type="entry name" value="Ferrochelatase"/>
    <property type="match status" value="1"/>
</dbReference>
<organism evidence="9 10">
    <name type="scientific">Nocardioides kribbensis</name>
    <dbReference type="NCBI Taxonomy" id="305517"/>
    <lineage>
        <taxon>Bacteria</taxon>
        <taxon>Bacillati</taxon>
        <taxon>Actinomycetota</taxon>
        <taxon>Actinomycetes</taxon>
        <taxon>Propionibacteriales</taxon>
        <taxon>Nocardioidaceae</taxon>
        <taxon>Nocardioides</taxon>
    </lineage>
</organism>
<dbReference type="SUPFAM" id="SSF53800">
    <property type="entry name" value="Chelatase"/>
    <property type="match status" value="1"/>
</dbReference>
<feature type="binding site" evidence="7">
    <location>
        <position position="135"/>
    </location>
    <ligand>
        <name>Fe-coproporphyrin III</name>
        <dbReference type="ChEBI" id="CHEBI:68438"/>
    </ligand>
</feature>
<dbReference type="NCBIfam" id="TIGR00109">
    <property type="entry name" value="hemH"/>
    <property type="match status" value="1"/>
</dbReference>